<dbReference type="CDD" id="cd00383">
    <property type="entry name" value="trans_reg_C"/>
    <property type="match status" value="1"/>
</dbReference>
<dbReference type="GO" id="GO:0000156">
    <property type="term" value="F:phosphorelay response regulator activity"/>
    <property type="evidence" value="ECO:0007669"/>
    <property type="project" value="TreeGrafter"/>
</dbReference>
<feature type="domain" description="OmpR/PhoB-type" evidence="8">
    <location>
        <begin position="130"/>
        <end position="226"/>
    </location>
</feature>
<feature type="DNA-binding region" description="OmpR/PhoB-type" evidence="6">
    <location>
        <begin position="130"/>
        <end position="226"/>
    </location>
</feature>
<dbReference type="SMART" id="SM00862">
    <property type="entry name" value="Trans_reg_C"/>
    <property type="match status" value="1"/>
</dbReference>
<dbReference type="GO" id="GO:0000976">
    <property type="term" value="F:transcription cis-regulatory region binding"/>
    <property type="evidence" value="ECO:0007669"/>
    <property type="project" value="TreeGrafter"/>
</dbReference>
<evidence type="ECO:0000313" key="9">
    <source>
        <dbReference type="EMBL" id="MBM3330505.1"/>
    </source>
</evidence>
<dbReference type="GO" id="GO:0006355">
    <property type="term" value="P:regulation of DNA-templated transcription"/>
    <property type="evidence" value="ECO:0007669"/>
    <property type="project" value="InterPro"/>
</dbReference>
<proteinExistence type="predicted"/>
<evidence type="ECO:0000256" key="2">
    <source>
        <dbReference type="ARBA" id="ARBA00023015"/>
    </source>
</evidence>
<evidence type="ECO:0000256" key="6">
    <source>
        <dbReference type="PROSITE-ProRule" id="PRU01091"/>
    </source>
</evidence>
<evidence type="ECO:0000256" key="4">
    <source>
        <dbReference type="ARBA" id="ARBA00023163"/>
    </source>
</evidence>
<feature type="modified residue" description="4-aspartylphosphate" evidence="5">
    <location>
        <position position="53"/>
    </location>
</feature>
<dbReference type="Gene3D" id="3.40.50.2300">
    <property type="match status" value="1"/>
</dbReference>
<dbReference type="PANTHER" id="PTHR48111">
    <property type="entry name" value="REGULATOR OF RPOS"/>
    <property type="match status" value="1"/>
</dbReference>
<name>A0A937XG75_UNCW3</name>
<dbReference type="EMBL" id="VGIR01000005">
    <property type="protein sequence ID" value="MBM3330505.1"/>
    <property type="molecule type" value="Genomic_DNA"/>
</dbReference>
<dbReference type="InterPro" id="IPR001789">
    <property type="entry name" value="Sig_transdc_resp-reg_receiver"/>
</dbReference>
<accession>A0A937XG75</accession>
<dbReference type="InterPro" id="IPR039420">
    <property type="entry name" value="WalR-like"/>
</dbReference>
<dbReference type="GO" id="GO:0032993">
    <property type="term" value="C:protein-DNA complex"/>
    <property type="evidence" value="ECO:0007669"/>
    <property type="project" value="TreeGrafter"/>
</dbReference>
<dbReference type="AlphaFoldDB" id="A0A937XG75"/>
<dbReference type="SUPFAM" id="SSF52172">
    <property type="entry name" value="CheY-like"/>
    <property type="match status" value="1"/>
</dbReference>
<keyword evidence="2" id="KW-0805">Transcription regulation</keyword>
<dbReference type="Proteomes" id="UP000779900">
    <property type="component" value="Unassembled WGS sequence"/>
</dbReference>
<dbReference type="PROSITE" id="PS51755">
    <property type="entry name" value="OMPR_PHOB"/>
    <property type="match status" value="1"/>
</dbReference>
<dbReference type="InterPro" id="IPR001867">
    <property type="entry name" value="OmpR/PhoB-type_DNA-bd"/>
</dbReference>
<dbReference type="Gene3D" id="1.10.10.10">
    <property type="entry name" value="Winged helix-like DNA-binding domain superfamily/Winged helix DNA-binding domain"/>
    <property type="match status" value="1"/>
</dbReference>
<evidence type="ECO:0000259" key="7">
    <source>
        <dbReference type="PROSITE" id="PS50110"/>
    </source>
</evidence>
<sequence length="226" mass="25163">MSRLIAVVDDEPDIRDLVALHLKGAGFSVRAFPDATQFQKSLAGSLPDLVILDLMLPDADGIDVCKDMKRGARTTDIPIVMLTARGDELDRVLGLEIGADDYITKPFSPKELVARVKAVLRRRDKGGRQATVELTEGVVMDPNRYEVSVNGRKLELTTTEFKLLAILAERRGWVFSRDEILGRLWGDEKAVIDRTIDVHVTNLRRKLGKAGRLIENVRGVGYKLTD</sequence>
<dbReference type="InterPro" id="IPR016032">
    <property type="entry name" value="Sig_transdc_resp-reg_C-effctor"/>
</dbReference>
<comment type="caution">
    <text evidence="9">The sequence shown here is derived from an EMBL/GenBank/DDBJ whole genome shotgun (WGS) entry which is preliminary data.</text>
</comment>
<keyword evidence="1 5" id="KW-0597">Phosphoprotein</keyword>
<evidence type="ECO:0000313" key="10">
    <source>
        <dbReference type="Proteomes" id="UP000779900"/>
    </source>
</evidence>
<dbReference type="GO" id="GO:0005829">
    <property type="term" value="C:cytosol"/>
    <property type="evidence" value="ECO:0007669"/>
    <property type="project" value="TreeGrafter"/>
</dbReference>
<evidence type="ECO:0000256" key="1">
    <source>
        <dbReference type="ARBA" id="ARBA00022553"/>
    </source>
</evidence>
<dbReference type="InterPro" id="IPR036388">
    <property type="entry name" value="WH-like_DNA-bd_sf"/>
</dbReference>
<gene>
    <name evidence="9" type="ORF">FJY68_01480</name>
</gene>
<evidence type="ECO:0000256" key="3">
    <source>
        <dbReference type="ARBA" id="ARBA00023125"/>
    </source>
</evidence>
<dbReference type="SUPFAM" id="SSF46894">
    <property type="entry name" value="C-terminal effector domain of the bipartite response regulators"/>
    <property type="match status" value="1"/>
</dbReference>
<dbReference type="Pfam" id="PF00486">
    <property type="entry name" value="Trans_reg_C"/>
    <property type="match status" value="1"/>
</dbReference>
<reference evidence="9" key="1">
    <citation type="submission" date="2019-03" db="EMBL/GenBank/DDBJ databases">
        <title>Lake Tanganyika Metagenome-Assembled Genomes (MAGs).</title>
        <authorList>
            <person name="Tran P."/>
        </authorList>
    </citation>
    <scope>NUCLEOTIDE SEQUENCE</scope>
    <source>
        <strain evidence="9">K_DeepCast_150m_m2_040</strain>
    </source>
</reference>
<dbReference type="InterPro" id="IPR011006">
    <property type="entry name" value="CheY-like_superfamily"/>
</dbReference>
<evidence type="ECO:0000256" key="5">
    <source>
        <dbReference type="PROSITE-ProRule" id="PRU00169"/>
    </source>
</evidence>
<evidence type="ECO:0000259" key="8">
    <source>
        <dbReference type="PROSITE" id="PS51755"/>
    </source>
</evidence>
<feature type="domain" description="Response regulatory" evidence="7">
    <location>
        <begin position="4"/>
        <end position="120"/>
    </location>
</feature>
<keyword evidence="3 6" id="KW-0238">DNA-binding</keyword>
<keyword evidence="4" id="KW-0804">Transcription</keyword>
<dbReference type="Pfam" id="PF00072">
    <property type="entry name" value="Response_reg"/>
    <property type="match status" value="1"/>
</dbReference>
<dbReference type="SMART" id="SM00448">
    <property type="entry name" value="REC"/>
    <property type="match status" value="1"/>
</dbReference>
<dbReference type="PANTHER" id="PTHR48111:SF4">
    <property type="entry name" value="DNA-BINDING DUAL TRANSCRIPTIONAL REGULATOR OMPR"/>
    <property type="match status" value="1"/>
</dbReference>
<organism evidence="9 10">
    <name type="scientific">candidate division WOR-3 bacterium</name>
    <dbReference type="NCBI Taxonomy" id="2052148"/>
    <lineage>
        <taxon>Bacteria</taxon>
        <taxon>Bacteria division WOR-3</taxon>
    </lineage>
</organism>
<dbReference type="Gene3D" id="6.10.250.690">
    <property type="match status" value="1"/>
</dbReference>
<protein>
    <submittedName>
        <fullName evidence="9">Response regulator transcription factor</fullName>
    </submittedName>
</protein>
<dbReference type="PROSITE" id="PS50110">
    <property type="entry name" value="RESPONSE_REGULATORY"/>
    <property type="match status" value="1"/>
</dbReference>